<evidence type="ECO:0000256" key="6">
    <source>
        <dbReference type="SAM" id="Phobius"/>
    </source>
</evidence>
<gene>
    <name evidence="7" type="ORF">F0U60_20595</name>
</gene>
<keyword evidence="8" id="KW-1185">Reference proteome</keyword>
<comment type="subcellular location">
    <subcellularLocation>
        <location evidence="1">Cell membrane</location>
        <topology evidence="1">Multi-pass membrane protein</topology>
    </subcellularLocation>
</comment>
<feature type="transmembrane region" description="Helical" evidence="6">
    <location>
        <begin position="187"/>
        <end position="210"/>
    </location>
</feature>
<keyword evidence="5 6" id="KW-0472">Membrane</keyword>
<proteinExistence type="predicted"/>
<feature type="transmembrane region" description="Helical" evidence="6">
    <location>
        <begin position="73"/>
        <end position="94"/>
    </location>
</feature>
<feature type="transmembrane region" description="Helical" evidence="6">
    <location>
        <begin position="230"/>
        <end position="253"/>
    </location>
</feature>
<evidence type="ECO:0000313" key="8">
    <source>
        <dbReference type="Proteomes" id="UP001611383"/>
    </source>
</evidence>
<dbReference type="PANTHER" id="PTHR30294">
    <property type="entry name" value="MEMBRANE COMPONENT OF ABC TRANSPORTER YHHJ-RELATED"/>
    <property type="match status" value="1"/>
</dbReference>
<evidence type="ECO:0000256" key="5">
    <source>
        <dbReference type="ARBA" id="ARBA00023136"/>
    </source>
</evidence>
<evidence type="ECO:0000256" key="2">
    <source>
        <dbReference type="ARBA" id="ARBA00022475"/>
    </source>
</evidence>
<organism evidence="7 8">
    <name type="scientific">Archangium minus</name>
    <dbReference type="NCBI Taxonomy" id="83450"/>
    <lineage>
        <taxon>Bacteria</taxon>
        <taxon>Pseudomonadati</taxon>
        <taxon>Myxococcota</taxon>
        <taxon>Myxococcia</taxon>
        <taxon>Myxococcales</taxon>
        <taxon>Cystobacterineae</taxon>
        <taxon>Archangiaceae</taxon>
        <taxon>Archangium</taxon>
    </lineage>
</organism>
<keyword evidence="3 6" id="KW-0812">Transmembrane</keyword>
<dbReference type="Pfam" id="PF12679">
    <property type="entry name" value="ABC2_membrane_2"/>
    <property type="match status" value="1"/>
</dbReference>
<feature type="transmembrane region" description="Helical" evidence="6">
    <location>
        <begin position="115"/>
        <end position="139"/>
    </location>
</feature>
<dbReference type="Proteomes" id="UP001611383">
    <property type="component" value="Chromosome"/>
</dbReference>
<evidence type="ECO:0000313" key="7">
    <source>
        <dbReference type="EMBL" id="WNG46250.1"/>
    </source>
</evidence>
<feature type="transmembrane region" description="Helical" evidence="6">
    <location>
        <begin position="12"/>
        <end position="37"/>
    </location>
</feature>
<dbReference type="PANTHER" id="PTHR30294:SF29">
    <property type="entry name" value="MULTIDRUG ABC TRANSPORTER PERMEASE YBHS-RELATED"/>
    <property type="match status" value="1"/>
</dbReference>
<feature type="transmembrane region" description="Helical" evidence="6">
    <location>
        <begin position="159"/>
        <end position="180"/>
    </location>
</feature>
<dbReference type="RefSeq" id="WP_395822439.1">
    <property type="nucleotide sequence ID" value="NZ_CP043494.1"/>
</dbReference>
<evidence type="ECO:0000256" key="4">
    <source>
        <dbReference type="ARBA" id="ARBA00022989"/>
    </source>
</evidence>
<evidence type="ECO:0000256" key="1">
    <source>
        <dbReference type="ARBA" id="ARBA00004651"/>
    </source>
</evidence>
<dbReference type="EMBL" id="CP043494">
    <property type="protein sequence ID" value="WNG46250.1"/>
    <property type="molecule type" value="Genomic_DNA"/>
</dbReference>
<sequence>MRTALAIARKELSIYFTTPWAYAVFTAMLAVASFFFVNSLYEFQRAQEMARTLGWERVPQEFRNLTDGVMVPFWSSVMTITLFVVPFLSMRLFAEEKRNKTFELLMTAPVRPVEIVLGKYLGGLGIITTTLGLTIVFPVLLSLLGSSDSGTVLEWGTVLLAYGGLLLWGATCMAIGMFISTLTESQMVAALVTFAVLLPWMLLRGLAQAAEEPLRSFISHLSFDAQLTGLLRGVLDLEAPIFFLSVIFFSLLLSHRSVEAQRWA</sequence>
<accession>A0ABY9WRG6</accession>
<keyword evidence="4 6" id="KW-1133">Transmembrane helix</keyword>
<name>A0ABY9WRG6_9BACT</name>
<keyword evidence="2" id="KW-1003">Cell membrane</keyword>
<evidence type="ECO:0000256" key="3">
    <source>
        <dbReference type="ARBA" id="ARBA00022692"/>
    </source>
</evidence>
<protein>
    <submittedName>
        <fullName evidence="7">ABC transporter permease subunit</fullName>
    </submittedName>
</protein>
<reference evidence="7 8" key="1">
    <citation type="submission" date="2019-08" db="EMBL/GenBank/DDBJ databases">
        <title>Archangium and Cystobacter genomes.</title>
        <authorList>
            <person name="Chen I.-C.K."/>
            <person name="Wielgoss S."/>
        </authorList>
    </citation>
    <scope>NUCLEOTIDE SEQUENCE [LARGE SCALE GENOMIC DNA]</scope>
    <source>
        <strain evidence="7 8">Cbm 6</strain>
    </source>
</reference>
<dbReference type="InterPro" id="IPR051449">
    <property type="entry name" value="ABC-2_transporter_component"/>
</dbReference>